<dbReference type="PANTHER" id="PTHR44846">
    <property type="entry name" value="MANNOSYL-D-GLYCERATE TRANSPORT/METABOLISM SYSTEM REPRESSOR MNGR-RELATED"/>
    <property type="match status" value="1"/>
</dbReference>
<keyword evidence="3" id="KW-0804">Transcription</keyword>
<sequence>MVQFTGLFSIIFEEKMMMDFKEWSLPYLQVFFQGMEEVSLDKLQQGLGAVFGDSEFVAYSERYNDKLGAKEQVPFYWFISSERHNLTDSIINVILKRIEIGEYQIGDSIPSLNRIREEFQVSVKTARNALSGLEETGMIERSQGKKAVVIKREAIRIEQEKIPVQQMQNDLKNLLDARAAMLLTHKTFVREAIKGKRRNKKTEQQGSRLKTVTYHSPIPLFNEMALQMESPTLRHIYMQLENIMIKGSHYRQTANYDYSSRVSVIMENYERALNAYLEGNEEDLEKNLYEVIRTQYDVTADYCRRMGVPVEQVIA</sequence>
<evidence type="ECO:0000256" key="2">
    <source>
        <dbReference type="ARBA" id="ARBA00023125"/>
    </source>
</evidence>
<dbReference type="EMBL" id="VSSQ01048635">
    <property type="protein sequence ID" value="MPN02682.1"/>
    <property type="molecule type" value="Genomic_DNA"/>
</dbReference>
<dbReference type="PANTHER" id="PTHR44846:SF1">
    <property type="entry name" value="MANNOSYL-D-GLYCERATE TRANSPORT_METABOLISM SYSTEM REPRESSOR MNGR-RELATED"/>
    <property type="match status" value="1"/>
</dbReference>
<dbReference type="AlphaFoldDB" id="A0A645EN42"/>
<dbReference type="SMART" id="SM00345">
    <property type="entry name" value="HTH_GNTR"/>
    <property type="match status" value="1"/>
</dbReference>
<dbReference type="Gene3D" id="1.10.10.10">
    <property type="entry name" value="Winged helix-like DNA-binding domain superfamily/Winged helix DNA-binding domain"/>
    <property type="match status" value="1"/>
</dbReference>
<accession>A0A645EN42</accession>
<dbReference type="GO" id="GO:0003700">
    <property type="term" value="F:DNA-binding transcription factor activity"/>
    <property type="evidence" value="ECO:0007669"/>
    <property type="project" value="InterPro"/>
</dbReference>
<evidence type="ECO:0000259" key="4">
    <source>
        <dbReference type="PROSITE" id="PS50949"/>
    </source>
</evidence>
<gene>
    <name evidence="5" type="ORF">SDC9_149898</name>
</gene>
<dbReference type="Pfam" id="PF00392">
    <property type="entry name" value="GntR"/>
    <property type="match status" value="1"/>
</dbReference>
<evidence type="ECO:0000256" key="1">
    <source>
        <dbReference type="ARBA" id="ARBA00023015"/>
    </source>
</evidence>
<evidence type="ECO:0000313" key="5">
    <source>
        <dbReference type="EMBL" id="MPN02682.1"/>
    </source>
</evidence>
<dbReference type="InterPro" id="IPR050679">
    <property type="entry name" value="Bact_HTH_transcr_reg"/>
</dbReference>
<dbReference type="PROSITE" id="PS50949">
    <property type="entry name" value="HTH_GNTR"/>
    <property type="match status" value="1"/>
</dbReference>
<reference evidence="5" key="1">
    <citation type="submission" date="2019-08" db="EMBL/GenBank/DDBJ databases">
        <authorList>
            <person name="Kucharzyk K."/>
            <person name="Murdoch R.W."/>
            <person name="Higgins S."/>
            <person name="Loffler F."/>
        </authorList>
    </citation>
    <scope>NUCLEOTIDE SEQUENCE</scope>
</reference>
<dbReference type="InterPro" id="IPR000524">
    <property type="entry name" value="Tscrpt_reg_HTH_GntR"/>
</dbReference>
<dbReference type="InterPro" id="IPR036388">
    <property type="entry name" value="WH-like_DNA-bd_sf"/>
</dbReference>
<keyword evidence="2" id="KW-0238">DNA-binding</keyword>
<protein>
    <recommendedName>
        <fullName evidence="4">HTH gntR-type domain-containing protein</fullName>
    </recommendedName>
</protein>
<name>A0A645EN42_9ZZZZ</name>
<dbReference type="SUPFAM" id="SSF46785">
    <property type="entry name" value="Winged helix' DNA-binding domain"/>
    <property type="match status" value="1"/>
</dbReference>
<feature type="domain" description="HTH gntR-type" evidence="4">
    <location>
        <begin position="84"/>
        <end position="152"/>
    </location>
</feature>
<evidence type="ECO:0000256" key="3">
    <source>
        <dbReference type="ARBA" id="ARBA00023163"/>
    </source>
</evidence>
<keyword evidence="1" id="KW-0805">Transcription regulation</keyword>
<dbReference type="GO" id="GO:0045892">
    <property type="term" value="P:negative regulation of DNA-templated transcription"/>
    <property type="evidence" value="ECO:0007669"/>
    <property type="project" value="TreeGrafter"/>
</dbReference>
<comment type="caution">
    <text evidence="5">The sequence shown here is derived from an EMBL/GenBank/DDBJ whole genome shotgun (WGS) entry which is preliminary data.</text>
</comment>
<dbReference type="InterPro" id="IPR036390">
    <property type="entry name" value="WH_DNA-bd_sf"/>
</dbReference>
<proteinExistence type="predicted"/>
<dbReference type="GO" id="GO:0003677">
    <property type="term" value="F:DNA binding"/>
    <property type="evidence" value="ECO:0007669"/>
    <property type="project" value="UniProtKB-KW"/>
</dbReference>
<organism evidence="5">
    <name type="scientific">bioreactor metagenome</name>
    <dbReference type="NCBI Taxonomy" id="1076179"/>
    <lineage>
        <taxon>unclassified sequences</taxon>
        <taxon>metagenomes</taxon>
        <taxon>ecological metagenomes</taxon>
    </lineage>
</organism>